<evidence type="ECO:0000313" key="2">
    <source>
        <dbReference type="Proteomes" id="UP001497535"/>
    </source>
</evidence>
<proteinExistence type="predicted"/>
<dbReference type="EMBL" id="CAVMJV010000022">
    <property type="protein sequence ID" value="CAK5072679.1"/>
    <property type="molecule type" value="Genomic_DNA"/>
</dbReference>
<comment type="caution">
    <text evidence="1">The sequence shown here is derived from an EMBL/GenBank/DDBJ whole genome shotgun (WGS) entry which is preliminary data.</text>
</comment>
<keyword evidence="2" id="KW-1185">Reference proteome</keyword>
<gene>
    <name evidence="1" type="ORF">MENTE1834_LOCUS19355</name>
</gene>
<sequence>MAMFHRPKFLYCLFCGKNGHSEQDCWHRIQSPSYRLPNTIEKNIKEKENEFIRNKTREKVEKEFNVKIENTTEKLWSEIIGLKIEVQTTAPQIAQLVLQIRFYFWQ</sequence>
<evidence type="ECO:0000313" key="1">
    <source>
        <dbReference type="EMBL" id="CAK5072679.1"/>
    </source>
</evidence>
<reference evidence="1" key="1">
    <citation type="submission" date="2023-11" db="EMBL/GenBank/DDBJ databases">
        <authorList>
            <person name="Poullet M."/>
        </authorList>
    </citation>
    <scope>NUCLEOTIDE SEQUENCE</scope>
    <source>
        <strain evidence="1">E1834</strain>
    </source>
</reference>
<name>A0ACB0Z2K4_MELEN</name>
<protein>
    <submittedName>
        <fullName evidence="1">Uncharacterized protein</fullName>
    </submittedName>
</protein>
<organism evidence="1 2">
    <name type="scientific">Meloidogyne enterolobii</name>
    <name type="common">Root-knot nematode worm</name>
    <name type="synonym">Meloidogyne mayaguensis</name>
    <dbReference type="NCBI Taxonomy" id="390850"/>
    <lineage>
        <taxon>Eukaryota</taxon>
        <taxon>Metazoa</taxon>
        <taxon>Ecdysozoa</taxon>
        <taxon>Nematoda</taxon>
        <taxon>Chromadorea</taxon>
        <taxon>Rhabditida</taxon>
        <taxon>Tylenchina</taxon>
        <taxon>Tylenchomorpha</taxon>
        <taxon>Tylenchoidea</taxon>
        <taxon>Meloidogynidae</taxon>
        <taxon>Meloidogyninae</taxon>
        <taxon>Meloidogyne</taxon>
    </lineage>
</organism>
<accession>A0ACB0Z2K4</accession>
<dbReference type="Proteomes" id="UP001497535">
    <property type="component" value="Unassembled WGS sequence"/>
</dbReference>